<proteinExistence type="predicted"/>
<evidence type="ECO:0008006" key="4">
    <source>
        <dbReference type="Google" id="ProtNLM"/>
    </source>
</evidence>
<sequence length="145" mass="15823">MLTERLRSERGFTLFEILIVMLIIGILAAIALPMLDNQRKKSQDSEAKFNAGSMMAHVESCFVETEDYGECETGDPKMGETHMPIGSGPGETRVSSDGPRDYLIESMSRSGNVFRLVKIVGNRPIRSCTITAGGHSGGCSSDFSW</sequence>
<protein>
    <recommendedName>
        <fullName evidence="4">Type II secretion envelope pseudopilin protein (PulG,guides folded protein to PulD in outer membrane)</fullName>
    </recommendedName>
</protein>
<gene>
    <name evidence="3" type="ORF">AVDCRST_MAG85-2105</name>
</gene>
<dbReference type="AlphaFoldDB" id="A0A6J4SW93"/>
<dbReference type="InterPro" id="IPR045584">
    <property type="entry name" value="Pilin-like"/>
</dbReference>
<feature type="transmembrane region" description="Helical" evidence="2">
    <location>
        <begin position="12"/>
        <end position="35"/>
    </location>
</feature>
<organism evidence="3">
    <name type="scientific">uncultured Solirubrobacteraceae bacterium</name>
    <dbReference type="NCBI Taxonomy" id="1162706"/>
    <lineage>
        <taxon>Bacteria</taxon>
        <taxon>Bacillati</taxon>
        <taxon>Actinomycetota</taxon>
        <taxon>Thermoleophilia</taxon>
        <taxon>Solirubrobacterales</taxon>
        <taxon>Solirubrobacteraceae</taxon>
        <taxon>environmental samples</taxon>
    </lineage>
</organism>
<keyword evidence="2" id="KW-0472">Membrane</keyword>
<name>A0A6J4SW93_9ACTN</name>
<dbReference type="NCBIfam" id="TIGR02532">
    <property type="entry name" value="IV_pilin_GFxxxE"/>
    <property type="match status" value="1"/>
</dbReference>
<dbReference type="EMBL" id="CADCVT010000230">
    <property type="protein sequence ID" value="CAA9507115.1"/>
    <property type="molecule type" value="Genomic_DNA"/>
</dbReference>
<keyword evidence="2" id="KW-0812">Transmembrane</keyword>
<dbReference type="InterPro" id="IPR012902">
    <property type="entry name" value="N_methyl_site"/>
</dbReference>
<evidence type="ECO:0000256" key="1">
    <source>
        <dbReference type="SAM" id="MobiDB-lite"/>
    </source>
</evidence>
<evidence type="ECO:0000313" key="3">
    <source>
        <dbReference type="EMBL" id="CAA9507115.1"/>
    </source>
</evidence>
<dbReference type="Gene3D" id="3.30.700.10">
    <property type="entry name" value="Glycoprotein, Type 4 Pilin"/>
    <property type="match status" value="1"/>
</dbReference>
<accession>A0A6J4SW93</accession>
<reference evidence="3" key="1">
    <citation type="submission" date="2020-02" db="EMBL/GenBank/DDBJ databases">
        <authorList>
            <person name="Meier V. D."/>
        </authorList>
    </citation>
    <scope>NUCLEOTIDE SEQUENCE</scope>
    <source>
        <strain evidence="3">AVDCRST_MAG85</strain>
    </source>
</reference>
<keyword evidence="2" id="KW-1133">Transmembrane helix</keyword>
<feature type="region of interest" description="Disordered" evidence="1">
    <location>
        <begin position="72"/>
        <end position="96"/>
    </location>
</feature>
<dbReference type="Pfam" id="PF07963">
    <property type="entry name" value="N_methyl"/>
    <property type="match status" value="1"/>
</dbReference>
<evidence type="ECO:0000256" key="2">
    <source>
        <dbReference type="SAM" id="Phobius"/>
    </source>
</evidence>
<dbReference type="SUPFAM" id="SSF54523">
    <property type="entry name" value="Pili subunits"/>
    <property type="match status" value="1"/>
</dbReference>